<feature type="compositionally biased region" description="Basic and acidic residues" evidence="1">
    <location>
        <begin position="91"/>
        <end position="100"/>
    </location>
</feature>
<name>A0A8H7K647_BIOOC</name>
<proteinExistence type="predicted"/>
<feature type="transmembrane region" description="Helical" evidence="2">
    <location>
        <begin position="65"/>
        <end position="83"/>
    </location>
</feature>
<comment type="caution">
    <text evidence="3">The sequence shown here is derived from an EMBL/GenBank/DDBJ whole genome shotgun (WGS) entry which is preliminary data.</text>
</comment>
<evidence type="ECO:0000256" key="1">
    <source>
        <dbReference type="SAM" id="MobiDB-lite"/>
    </source>
</evidence>
<sequence length="100" mass="11827">MRRRKCIEIAWAPSLMLDFGFMFMMNDSHDLGQGSWVTVVESGRLVYHDLNHIHSGISLWSRRSFFFLLYTYNFFVCSGNGSARTRVNKTRKWETRKQTP</sequence>
<evidence type="ECO:0000313" key="4">
    <source>
        <dbReference type="Proteomes" id="UP000616885"/>
    </source>
</evidence>
<keyword evidence="2" id="KW-0812">Transmembrane</keyword>
<gene>
    <name evidence="3" type="ORF">IM811_009191</name>
</gene>
<feature type="region of interest" description="Disordered" evidence="1">
    <location>
        <begin position="81"/>
        <end position="100"/>
    </location>
</feature>
<feature type="transmembrane region" description="Helical" evidence="2">
    <location>
        <begin position="7"/>
        <end position="25"/>
    </location>
</feature>
<dbReference type="EMBL" id="JADCTT010000020">
    <property type="protein sequence ID" value="KAF9742538.1"/>
    <property type="molecule type" value="Genomic_DNA"/>
</dbReference>
<keyword evidence="2" id="KW-1133">Transmembrane helix</keyword>
<dbReference type="AlphaFoldDB" id="A0A8H7K647"/>
<evidence type="ECO:0000313" key="3">
    <source>
        <dbReference type="EMBL" id="KAF9742538.1"/>
    </source>
</evidence>
<dbReference type="Proteomes" id="UP000616885">
    <property type="component" value="Unassembled WGS sequence"/>
</dbReference>
<accession>A0A8H7K647</accession>
<keyword evidence="2" id="KW-0472">Membrane</keyword>
<organism evidence="3 4">
    <name type="scientific">Bionectria ochroleuca</name>
    <name type="common">Gliocladium roseum</name>
    <dbReference type="NCBI Taxonomy" id="29856"/>
    <lineage>
        <taxon>Eukaryota</taxon>
        <taxon>Fungi</taxon>
        <taxon>Dikarya</taxon>
        <taxon>Ascomycota</taxon>
        <taxon>Pezizomycotina</taxon>
        <taxon>Sordariomycetes</taxon>
        <taxon>Hypocreomycetidae</taxon>
        <taxon>Hypocreales</taxon>
        <taxon>Bionectriaceae</taxon>
        <taxon>Clonostachys</taxon>
    </lineage>
</organism>
<evidence type="ECO:0000256" key="2">
    <source>
        <dbReference type="SAM" id="Phobius"/>
    </source>
</evidence>
<protein>
    <submittedName>
        <fullName evidence="3">Uncharacterized protein</fullName>
    </submittedName>
</protein>
<reference evidence="3" key="1">
    <citation type="submission" date="2020-10" db="EMBL/GenBank/DDBJ databases">
        <title>High-Quality Genome Resource of Clonostachys rosea strain S41 by Oxford Nanopore Long-Read Sequencing.</title>
        <authorList>
            <person name="Wang H."/>
        </authorList>
    </citation>
    <scope>NUCLEOTIDE SEQUENCE</scope>
    <source>
        <strain evidence="3">S41</strain>
    </source>
</reference>